<dbReference type="AlphaFoldDB" id="A0A556CC09"/>
<evidence type="ECO:0000313" key="4">
    <source>
        <dbReference type="EMBL" id="TSI14963.1"/>
    </source>
</evidence>
<dbReference type="GO" id="GO:0019698">
    <property type="term" value="P:D-galacturonate catabolic process"/>
    <property type="evidence" value="ECO:0007669"/>
    <property type="project" value="TreeGrafter"/>
</dbReference>
<dbReference type="InterPro" id="IPR013974">
    <property type="entry name" value="SAF"/>
</dbReference>
<dbReference type="OrthoDB" id="9804574at2"/>
<dbReference type="Gene3D" id="2.30.130.110">
    <property type="match status" value="1"/>
</dbReference>
<dbReference type="EMBL" id="VLTK01000007">
    <property type="protein sequence ID" value="TSI14963.1"/>
    <property type="molecule type" value="Genomic_DNA"/>
</dbReference>
<evidence type="ECO:0000256" key="2">
    <source>
        <dbReference type="ARBA" id="ARBA00023239"/>
    </source>
</evidence>
<proteinExistence type="inferred from homology"/>
<keyword evidence="2" id="KW-0456">Lyase</keyword>
<reference evidence="4 5" key="1">
    <citation type="submission" date="2019-07" db="EMBL/GenBank/DDBJ databases">
        <title>Draft genome sequence of Brevibacterium aurantiacum XU54 isolated from Xinjiang China.</title>
        <authorList>
            <person name="Xu X."/>
        </authorList>
    </citation>
    <scope>NUCLEOTIDE SEQUENCE [LARGE SCALE GENOMIC DNA]</scope>
    <source>
        <strain evidence="4 5">XU54</strain>
    </source>
</reference>
<accession>A0A556CC09</accession>
<keyword evidence="5" id="KW-1185">Reference proteome</keyword>
<evidence type="ECO:0000259" key="3">
    <source>
        <dbReference type="SMART" id="SM00858"/>
    </source>
</evidence>
<dbReference type="Pfam" id="PF20629">
    <property type="entry name" value="GD_AH_C"/>
    <property type="match status" value="1"/>
</dbReference>
<gene>
    <name evidence="4" type="ORF">FO013_13045</name>
</gene>
<evidence type="ECO:0000313" key="5">
    <source>
        <dbReference type="Proteomes" id="UP000316406"/>
    </source>
</evidence>
<dbReference type="InterPro" id="IPR052172">
    <property type="entry name" value="UxaA_altronate/galactarate_dh"/>
</dbReference>
<sequence length="926" mass="100273">MASIRSLNIREMRVRRHTPTPARGLNQLTPSDAGAREYRRGSIMNIKFLPPDLGDNVAIATERIVAGEILDIEGTDIEVQTTVPKGHRFAVKHIGVDEAVRSWSYPFGYAVADISVGEYLCNAKMKKVLELRDPDEYQQGLTVNFSDRDTTVEQIVPEPDQYFPQRELLRDSKTFLGFHRSESRGWGTRNYVAVIGVTSLVRNLVLSSSAAIADDVKTGDNFHGIAPVVHTEAGSEGSFNNRNLVLRTLAGFAVNPNIAAAVYVTSEDSPISNEELHSALRELGDRYYSSTVRFFTAGINEAQDVEALKRIVNPLVAKAQRQVAGEAPMSALKLGLQCGGSDAFSGVTANPLLGAAVEKALARGGTANLAETDELIGAEEHVLAKVRDDTVVRSFLDKQNAFKAYARRHGQSAEGNVSGGNIYRGLYNITLKSLGAGRKRAHETVLDYVIGYGEPMDRPGYYFMDSPGNDLESIAGQVASGANVILFTTGNGSITNFPFVPTIKIVTTTERYSLLQSDMDFNAGSLMEGRPFDEAADELFELTLSVASGRLSKGELTGQSQVQVWRDWHVADENIPSTPRAVPQGRPALPLSDREHIEPVLKQDQTTIAILPTSLCSGQVAEQIAGRANERADGRWETIALPHTEGCGVSGGEAEDLFARTMVGYAVHQTLKHTIFLEHGCEKTHNDYFVDQLNKRGIDPSDFDWASIQRAGGIESVTSAVLSKIESHVNEEVSRNSPQSGEDKAPCCLRSIGMGSAAREITPGAARAFASGATAFLDRGIGVVLNEMDPLLQVPEFREPLNLESTDATLQYGQSIDHLGFHIMQTSTGDWSEAATGMGACGVDVFAVLAGLRPLSPHRFLPTVQFSESVDDTGTFDGVLTGNDGEGGDIILHRTIEAFSGTYLQKIGHRPNVGFQLSRGFTGVSL</sequence>
<comment type="similarity">
    <text evidence="1">Belongs to the UxaA family.</text>
</comment>
<organism evidence="4 5">
    <name type="scientific">Brevibacterium aurantiacum</name>
    <dbReference type="NCBI Taxonomy" id="273384"/>
    <lineage>
        <taxon>Bacteria</taxon>
        <taxon>Bacillati</taxon>
        <taxon>Actinomycetota</taxon>
        <taxon>Actinomycetes</taxon>
        <taxon>Micrococcales</taxon>
        <taxon>Brevibacteriaceae</taxon>
        <taxon>Brevibacterium</taxon>
    </lineage>
</organism>
<dbReference type="GO" id="GO:0016829">
    <property type="term" value="F:lyase activity"/>
    <property type="evidence" value="ECO:0007669"/>
    <property type="project" value="UniProtKB-KW"/>
</dbReference>
<dbReference type="Proteomes" id="UP000316406">
    <property type="component" value="Unassembled WGS sequence"/>
</dbReference>
<dbReference type="PANTHER" id="PTHR30536:SF5">
    <property type="entry name" value="ALTRONATE DEHYDRATASE"/>
    <property type="match status" value="1"/>
</dbReference>
<dbReference type="InterPro" id="IPR048332">
    <property type="entry name" value="GD_AH_C"/>
</dbReference>
<evidence type="ECO:0000256" key="1">
    <source>
        <dbReference type="ARBA" id="ARBA00010986"/>
    </source>
</evidence>
<dbReference type="InterPro" id="IPR007392">
    <property type="entry name" value="GD_AH_second"/>
</dbReference>
<dbReference type="PANTHER" id="PTHR30536">
    <property type="entry name" value="ALTRONATE/GALACTARATE DEHYDRATASE"/>
    <property type="match status" value="1"/>
</dbReference>
<protein>
    <submittedName>
        <fullName evidence="4">Altronate dehydratase</fullName>
    </submittedName>
</protein>
<dbReference type="Pfam" id="PF04295">
    <property type="entry name" value="GD_AH_second"/>
    <property type="match status" value="2"/>
</dbReference>
<dbReference type="SMART" id="SM00858">
    <property type="entry name" value="SAF"/>
    <property type="match status" value="1"/>
</dbReference>
<feature type="domain" description="SAF" evidence="3">
    <location>
        <begin position="55"/>
        <end position="126"/>
    </location>
</feature>
<name>A0A556CC09_BREAU</name>
<comment type="caution">
    <text evidence="4">The sequence shown here is derived from an EMBL/GenBank/DDBJ whole genome shotgun (WGS) entry which is preliminary data.</text>
</comment>